<keyword evidence="14" id="KW-0969">Cilium</keyword>
<evidence type="ECO:0000256" key="9">
    <source>
        <dbReference type="ARBA" id="ARBA00025044"/>
    </source>
</evidence>
<sequence length="376" mass="41566">MTADAANMDGRQPDQALEEDGGMPTPKFALSMDDFGFPEDEDGTGRILNQAEIDSLFGSDATLKGGGEGNGLERLITTSSVSYERLPMLEVVFDRLVRILTTSLRNFTNDNVEVSIDRLNSLRFGDYLENVSGQSMFAVFKAEEWDNYGILILSSSLIYSIIDALLGGHDRVRASLSGEDRPAGRHHTAIERALIEPLIRVILSDLSMSFSPLCAVNFRLDRLELNSRFATISRATNGVVMARFGIDMDSRGGDVDLILPHATLEPVREILLQQFMGEKFGHDGIWESHLAQELWNTDVTLDAVLEEQTMNLQDILTLSPGDRLVLRRDPDALVQMRCGGKTVFRGRVGKKQGQVAVRIEENLIGGEATERPSAYS</sequence>
<keyword evidence="14" id="KW-0966">Cell projection</keyword>
<feature type="domain" description="Flagellar motor switch protein FliN-like C-terminal" evidence="13">
    <location>
        <begin position="292"/>
        <end position="361"/>
    </location>
</feature>
<evidence type="ECO:0000256" key="12">
    <source>
        <dbReference type="SAM" id="MobiDB-lite"/>
    </source>
</evidence>
<dbReference type="PANTHER" id="PTHR30034:SF3">
    <property type="entry name" value="FLAGELLAR MOTOR SWITCH PROTEIN FLIM"/>
    <property type="match status" value="1"/>
</dbReference>
<dbReference type="InterPro" id="IPR036429">
    <property type="entry name" value="SpoA-like_sf"/>
</dbReference>
<dbReference type="EMBL" id="BSNT01000019">
    <property type="protein sequence ID" value="GLQ59222.1"/>
    <property type="molecule type" value="Genomic_DNA"/>
</dbReference>
<comment type="similarity">
    <text evidence="1 11">Belongs to the FliM family.</text>
</comment>
<organism evidence="14 15">
    <name type="scientific">Gluconobacter japonicus</name>
    <dbReference type="NCBI Taxonomy" id="376620"/>
    <lineage>
        <taxon>Bacteria</taxon>
        <taxon>Pseudomonadati</taxon>
        <taxon>Pseudomonadota</taxon>
        <taxon>Alphaproteobacteria</taxon>
        <taxon>Acetobacterales</taxon>
        <taxon>Acetobacteraceae</taxon>
        <taxon>Gluconobacter</taxon>
    </lineage>
</organism>
<keyword evidence="3 11" id="KW-1003">Cell membrane</keyword>
<evidence type="ECO:0000313" key="14">
    <source>
        <dbReference type="EMBL" id="GLQ59222.1"/>
    </source>
</evidence>
<dbReference type="InterPro" id="IPR028976">
    <property type="entry name" value="CheC-like_sf"/>
</dbReference>
<evidence type="ECO:0000256" key="7">
    <source>
        <dbReference type="ARBA" id="ARBA00023136"/>
    </source>
</evidence>
<comment type="function">
    <text evidence="9 11">FliM is one of three proteins (FliG, FliN, FliM) that forms the rotor-mounted switch complex (C ring), located at the base of the basal body. This complex interacts with the CheY and CheZ chemotaxis proteins, in addition to contacting components of the motor that determine the direction of flagellar rotation.</text>
</comment>
<keyword evidence="8 11" id="KW-0975">Bacterial flagellum</keyword>
<keyword evidence="6 11" id="KW-0283">Flagellar rotation</keyword>
<evidence type="ECO:0000256" key="10">
    <source>
        <dbReference type="NCBIfam" id="TIGR01397"/>
    </source>
</evidence>
<dbReference type="Gene3D" id="3.40.1550.10">
    <property type="entry name" value="CheC-like"/>
    <property type="match status" value="1"/>
</dbReference>
<keyword evidence="5 11" id="KW-0997">Cell inner membrane</keyword>
<keyword evidence="14" id="KW-0282">Flagellum</keyword>
<name>A0ABQ5WGC8_GLUJA</name>
<evidence type="ECO:0000256" key="4">
    <source>
        <dbReference type="ARBA" id="ARBA00022500"/>
    </source>
</evidence>
<protein>
    <recommendedName>
        <fullName evidence="2 10">Flagellar motor switch protein FliM</fullName>
    </recommendedName>
</protein>
<dbReference type="InterPro" id="IPR001689">
    <property type="entry name" value="Flag_FliM"/>
</dbReference>
<evidence type="ECO:0000256" key="6">
    <source>
        <dbReference type="ARBA" id="ARBA00022779"/>
    </source>
</evidence>
<dbReference type="InterPro" id="IPR001543">
    <property type="entry name" value="FliN-like_C"/>
</dbReference>
<keyword evidence="4 11" id="KW-0145">Chemotaxis</keyword>
<dbReference type="NCBIfam" id="TIGR01397">
    <property type="entry name" value="fliM_switch"/>
    <property type="match status" value="1"/>
</dbReference>
<proteinExistence type="inferred from homology"/>
<dbReference type="Proteomes" id="UP001156613">
    <property type="component" value="Unassembled WGS sequence"/>
</dbReference>
<evidence type="ECO:0000256" key="8">
    <source>
        <dbReference type="ARBA" id="ARBA00023143"/>
    </source>
</evidence>
<comment type="subcellular location">
    <subcellularLocation>
        <location evidence="11">Cell inner membrane</location>
        <topology evidence="11">Peripheral membrane protein</topology>
    </subcellularLocation>
    <subcellularLocation>
        <location evidence="11">Bacterial flagellum basal body</location>
    </subcellularLocation>
</comment>
<evidence type="ECO:0000256" key="11">
    <source>
        <dbReference type="PIRNR" id="PIRNR002888"/>
    </source>
</evidence>
<dbReference type="SUPFAM" id="SSF101801">
    <property type="entry name" value="Surface presentation of antigens (SPOA)"/>
    <property type="match status" value="1"/>
</dbReference>
<evidence type="ECO:0000256" key="2">
    <source>
        <dbReference type="ARBA" id="ARBA00021898"/>
    </source>
</evidence>
<keyword evidence="7 11" id="KW-0472">Membrane</keyword>
<accession>A0ABQ5WGC8</accession>
<evidence type="ECO:0000313" key="15">
    <source>
        <dbReference type="Proteomes" id="UP001156613"/>
    </source>
</evidence>
<evidence type="ECO:0000256" key="3">
    <source>
        <dbReference type="ARBA" id="ARBA00022475"/>
    </source>
</evidence>
<evidence type="ECO:0000256" key="1">
    <source>
        <dbReference type="ARBA" id="ARBA00011049"/>
    </source>
</evidence>
<comment type="caution">
    <text evidence="14">The sequence shown here is derived from an EMBL/GenBank/DDBJ whole genome shotgun (WGS) entry which is preliminary data.</text>
</comment>
<evidence type="ECO:0000259" key="13">
    <source>
        <dbReference type="Pfam" id="PF01052"/>
    </source>
</evidence>
<dbReference type="PANTHER" id="PTHR30034">
    <property type="entry name" value="FLAGELLAR MOTOR SWITCH PROTEIN FLIM"/>
    <property type="match status" value="1"/>
</dbReference>
<evidence type="ECO:0000256" key="5">
    <source>
        <dbReference type="ARBA" id="ARBA00022519"/>
    </source>
</evidence>
<gene>
    <name evidence="14" type="ORF">GCM10010937_10250</name>
</gene>
<dbReference type="CDD" id="cd17908">
    <property type="entry name" value="FliM"/>
    <property type="match status" value="1"/>
</dbReference>
<dbReference type="PRINTS" id="PR00955">
    <property type="entry name" value="FLGMOTORFLIM"/>
</dbReference>
<dbReference type="SUPFAM" id="SSF103039">
    <property type="entry name" value="CheC-like"/>
    <property type="match status" value="1"/>
</dbReference>
<dbReference type="Pfam" id="PF02154">
    <property type="entry name" value="FliM"/>
    <property type="match status" value="1"/>
</dbReference>
<dbReference type="PIRSF" id="PIRSF002888">
    <property type="entry name" value="FliM"/>
    <property type="match status" value="1"/>
</dbReference>
<reference evidence="15" key="1">
    <citation type="journal article" date="2019" name="Int. J. Syst. Evol. Microbiol.">
        <title>The Global Catalogue of Microorganisms (GCM) 10K type strain sequencing project: providing services to taxonomists for standard genome sequencing and annotation.</title>
        <authorList>
            <consortium name="The Broad Institute Genomics Platform"/>
            <consortium name="The Broad Institute Genome Sequencing Center for Infectious Disease"/>
            <person name="Wu L."/>
            <person name="Ma J."/>
        </authorList>
    </citation>
    <scope>NUCLEOTIDE SEQUENCE [LARGE SCALE GENOMIC DNA]</scope>
    <source>
        <strain evidence="15">NBRC 3271</strain>
    </source>
</reference>
<keyword evidence="15" id="KW-1185">Reference proteome</keyword>
<dbReference type="Gene3D" id="2.30.330.10">
    <property type="entry name" value="SpoA-like"/>
    <property type="match status" value="1"/>
</dbReference>
<feature type="region of interest" description="Disordered" evidence="12">
    <location>
        <begin position="1"/>
        <end position="28"/>
    </location>
</feature>
<dbReference type="Pfam" id="PF01052">
    <property type="entry name" value="FliMN_C"/>
    <property type="match status" value="1"/>
</dbReference>